<feature type="domain" description="Glycosyl transferase family 1" evidence="2">
    <location>
        <begin position="246"/>
        <end position="389"/>
    </location>
</feature>
<dbReference type="SUPFAM" id="SSF53756">
    <property type="entry name" value="UDP-Glycosyltransferase/glycogen phosphorylase"/>
    <property type="match status" value="1"/>
</dbReference>
<feature type="region of interest" description="Disordered" evidence="1">
    <location>
        <begin position="1"/>
        <end position="35"/>
    </location>
</feature>
<dbReference type="Gene3D" id="3.40.50.2000">
    <property type="entry name" value="Glycogen Phosphorylase B"/>
    <property type="match status" value="1"/>
</dbReference>
<keyword evidence="4" id="KW-1185">Reference proteome</keyword>
<name>A0ABY6AYZ6_9BURK</name>
<proteinExistence type="predicted"/>
<evidence type="ECO:0000313" key="4">
    <source>
        <dbReference type="Proteomes" id="UP001064933"/>
    </source>
</evidence>
<evidence type="ECO:0000313" key="3">
    <source>
        <dbReference type="EMBL" id="UXH77634.1"/>
    </source>
</evidence>
<accession>A0ABY6AYZ6</accession>
<dbReference type="Pfam" id="PF00534">
    <property type="entry name" value="Glycos_transf_1"/>
    <property type="match status" value="1"/>
</dbReference>
<gene>
    <name evidence="3" type="ORF">N4261_22030</name>
</gene>
<organism evidence="3 4">
    <name type="scientific">Roseateles amylovorans</name>
    <dbReference type="NCBI Taxonomy" id="2978473"/>
    <lineage>
        <taxon>Bacteria</taxon>
        <taxon>Pseudomonadati</taxon>
        <taxon>Pseudomonadota</taxon>
        <taxon>Betaproteobacteria</taxon>
        <taxon>Burkholderiales</taxon>
        <taxon>Sphaerotilaceae</taxon>
        <taxon>Roseateles</taxon>
    </lineage>
</organism>
<dbReference type="RefSeq" id="WP_261757386.1">
    <property type="nucleotide sequence ID" value="NZ_CP104562.2"/>
</dbReference>
<dbReference type="PANTHER" id="PTHR46401">
    <property type="entry name" value="GLYCOSYLTRANSFERASE WBBK-RELATED"/>
    <property type="match status" value="1"/>
</dbReference>
<protein>
    <submittedName>
        <fullName evidence="3">Glycosyltransferase family 4 protein</fullName>
    </submittedName>
</protein>
<dbReference type="Proteomes" id="UP001064933">
    <property type="component" value="Chromosome"/>
</dbReference>
<dbReference type="EMBL" id="CP104562">
    <property type="protein sequence ID" value="UXH77634.1"/>
    <property type="molecule type" value="Genomic_DNA"/>
</dbReference>
<reference evidence="3" key="1">
    <citation type="submission" date="2022-10" db="EMBL/GenBank/DDBJ databases">
        <title>Characterization and whole genome sequencing of a new Roseateles species, isolated from fresh water.</title>
        <authorList>
            <person name="Guliayeva D.Y."/>
            <person name="Akhremchuk A.E."/>
            <person name="Sikolenko M.A."/>
            <person name="Valentovich L.N."/>
            <person name="Sidarenka A.V."/>
        </authorList>
    </citation>
    <scope>NUCLEOTIDE SEQUENCE</scope>
    <source>
        <strain evidence="3">BIM B-1768</strain>
    </source>
</reference>
<evidence type="ECO:0000256" key="1">
    <source>
        <dbReference type="SAM" id="MobiDB-lite"/>
    </source>
</evidence>
<dbReference type="CDD" id="cd03809">
    <property type="entry name" value="GT4_MtfB-like"/>
    <property type="match status" value="1"/>
</dbReference>
<sequence length="439" mass="49259">MEHIDHAGPGPRRLCPLGAQRPPTRPMTASTPVSTSSEKPLHVGFWFDFGLAYAGGLNYFRNLLHAVHAARPAHVRVTLFVGRDMTPKLLAEFQALAEVVQLDILTRGTVPWFFHRLAYRGLRSQVFVERELRRHGVDVLSHPSMVERLSPRFRLISWIPDFQYLHLPHLFPGLDVGRRSADLRALHQHSDAVVVSSQDAYKDFAQVMGEPRPARTHVLPFVSQLHLGATSPQATRALLDKHGLPERFFFLPNQFWAHKNHRAAFEAVAQLKREGLDVTLVCTGWVKDPNGNTLAQEALRVRDEQDLHQHVRLLGSIDYADVQGLMRASVAVVNPSFFEGWSSSVEESKSMGKPLIASDLAVHREQAHPRAAYFDPKDSSALAALLRQAWAELPGGVDEAAEATARIALHRRTVEFGQRYLQMLRAVVDAPRAPRHTSR</sequence>
<dbReference type="PANTHER" id="PTHR46401:SF8">
    <property type="entry name" value="BLL6006 PROTEIN"/>
    <property type="match status" value="1"/>
</dbReference>
<evidence type="ECO:0000259" key="2">
    <source>
        <dbReference type="Pfam" id="PF00534"/>
    </source>
</evidence>
<dbReference type="InterPro" id="IPR001296">
    <property type="entry name" value="Glyco_trans_1"/>
</dbReference>